<evidence type="ECO:0000313" key="3">
    <source>
        <dbReference type="EMBL" id="SHJ50384.1"/>
    </source>
</evidence>
<dbReference type="RefSeq" id="WP_139280853.1">
    <property type="nucleotide sequence ID" value="NZ_FRAA01000001.1"/>
</dbReference>
<keyword evidence="1" id="KW-1133">Transmembrane helix</keyword>
<feature type="domain" description="CHASE2" evidence="2">
    <location>
        <begin position="40"/>
        <end position="332"/>
    </location>
</feature>
<feature type="transmembrane region" description="Helical" evidence="1">
    <location>
        <begin position="349"/>
        <end position="371"/>
    </location>
</feature>
<dbReference type="AlphaFoldDB" id="A0A1M6JUH6"/>
<proteinExistence type="predicted"/>
<dbReference type="Pfam" id="PF05226">
    <property type="entry name" value="CHASE2"/>
    <property type="match status" value="1"/>
</dbReference>
<dbReference type="InterPro" id="IPR007890">
    <property type="entry name" value="CHASE2"/>
</dbReference>
<sequence length="414" mass="46934">MFKKFWLDTIYALAFILVLAFIVTQAFAFKIFDVFDPIGDAFKDMESTDIVFSQLREDPLAEEDLILVNIGNLNRQGIADLVNIINAAEPRVIGMDMFFPELKPDTLGDLALSYAFSQVENLVLVSKLEQPNDNNTFDSLALSHEIFSQYGESAFANFITGAADQDDIKVCRTFAPKEYANDELQYALSVKLSYYMDSVKTMNFLERNKEVEVINYRGNIFDYGATEAPITYFALDWYQVYDGQFAPELIKDKCVLFCFLGSELGDRKALEDKYFTPLNANYAGKGHADMFGGVVHANAMSMILSEDYVDQLGDNITYIIAIILLYINVVLFVFIYKVMPKWYDGLTKLIQLIEASTLFTLGLILFNSYSFKVDTTWMILGVLIAGDALEVYFGVVKNLFTKEGRKELTQVKKL</sequence>
<feature type="transmembrane region" description="Helical" evidence="1">
    <location>
        <begin position="377"/>
        <end position="396"/>
    </location>
</feature>
<accession>A0A1M6JUH6</accession>
<evidence type="ECO:0000256" key="1">
    <source>
        <dbReference type="SAM" id="Phobius"/>
    </source>
</evidence>
<evidence type="ECO:0000313" key="4">
    <source>
        <dbReference type="Proteomes" id="UP000184474"/>
    </source>
</evidence>
<organism evidence="3 4">
    <name type="scientific">Reichenbachiella agariperforans</name>
    <dbReference type="NCBI Taxonomy" id="156994"/>
    <lineage>
        <taxon>Bacteria</taxon>
        <taxon>Pseudomonadati</taxon>
        <taxon>Bacteroidota</taxon>
        <taxon>Cytophagia</taxon>
        <taxon>Cytophagales</taxon>
        <taxon>Reichenbachiellaceae</taxon>
        <taxon>Reichenbachiella</taxon>
    </lineage>
</organism>
<dbReference type="SMART" id="SM01080">
    <property type="entry name" value="CHASE2"/>
    <property type="match status" value="1"/>
</dbReference>
<dbReference type="STRING" id="156994.SAMN04488028_101326"/>
<keyword evidence="4" id="KW-1185">Reference proteome</keyword>
<protein>
    <submittedName>
        <fullName evidence="3">CHASE2 domain-containing protein</fullName>
    </submittedName>
</protein>
<dbReference type="EMBL" id="FRAA01000001">
    <property type="protein sequence ID" value="SHJ50384.1"/>
    <property type="molecule type" value="Genomic_DNA"/>
</dbReference>
<keyword evidence="1" id="KW-0812">Transmembrane</keyword>
<reference evidence="4" key="1">
    <citation type="submission" date="2016-11" db="EMBL/GenBank/DDBJ databases">
        <authorList>
            <person name="Varghese N."/>
            <person name="Submissions S."/>
        </authorList>
    </citation>
    <scope>NUCLEOTIDE SEQUENCE [LARGE SCALE GENOMIC DNA]</scope>
    <source>
        <strain evidence="4">DSM 26134</strain>
    </source>
</reference>
<gene>
    <name evidence="3" type="ORF">SAMN04488028_101326</name>
</gene>
<name>A0A1M6JUH6_REIAG</name>
<dbReference type="Proteomes" id="UP000184474">
    <property type="component" value="Unassembled WGS sequence"/>
</dbReference>
<evidence type="ECO:0000259" key="2">
    <source>
        <dbReference type="SMART" id="SM01080"/>
    </source>
</evidence>
<feature type="transmembrane region" description="Helical" evidence="1">
    <location>
        <begin position="316"/>
        <end position="337"/>
    </location>
</feature>
<keyword evidence="1" id="KW-0472">Membrane</keyword>